<dbReference type="EMBL" id="RQGD01000020">
    <property type="protein sequence ID" value="TGL61205.1"/>
    <property type="molecule type" value="Genomic_DNA"/>
</dbReference>
<sequence>MLPFSNRLTPLFLLLVLFLTEYPLDAQTKKKGISEDNNRRKEEGNKFAFVIGINNYNDPNIGNLDKAENDAAGVAKVLLKYGNFKQIQTIGQSPQSQSKYEIEAEFDRMLDEMESGDSLVFYFSGHGMTDYDEKNYLLTSDSSLKSIIGTSISVDDLLARTRAKGLKKVLFILDACRNPDKTTQLIGPKFLSNVSFSDVDQVAVFYSTKLGYFSYEDDKSAYGVFTKYLIYGMEGRADSNFNAEITFTELSDYVTNALKDWSSENKKNQKPYVKYFGEKSDDQIITHASNPEFSIADLKINDPYSSRYLLQSLAFPGWGQYSRGETTKGKYMMWGSGFLYGLMTYSYFHLQETKREYLETPGLPPSSQLLETYLINETLIARPREEYQSAIKQMETVGNLFLIYQVYNIIDFYFLKRDPTERMIGATFSRERILSSSANLIEDKTYVFFQTSF</sequence>
<dbReference type="SUPFAM" id="SSF52129">
    <property type="entry name" value="Caspase-like"/>
    <property type="match status" value="1"/>
</dbReference>
<protein>
    <submittedName>
        <fullName evidence="2">Caspase family protein</fullName>
    </submittedName>
</protein>
<dbReference type="RefSeq" id="WP_135622847.1">
    <property type="nucleotide sequence ID" value="NZ_RQGD01000020.1"/>
</dbReference>
<evidence type="ECO:0000313" key="3">
    <source>
        <dbReference type="Proteomes" id="UP000297693"/>
    </source>
</evidence>
<evidence type="ECO:0000313" key="2">
    <source>
        <dbReference type="EMBL" id="TGL61205.1"/>
    </source>
</evidence>
<dbReference type="Gene3D" id="3.40.50.1460">
    <property type="match status" value="1"/>
</dbReference>
<dbReference type="Pfam" id="PF00656">
    <property type="entry name" value="Peptidase_C14"/>
    <property type="match status" value="1"/>
</dbReference>
<evidence type="ECO:0000259" key="1">
    <source>
        <dbReference type="Pfam" id="PF00656"/>
    </source>
</evidence>
<organism evidence="2 3">
    <name type="scientific">Leptospira ognonensis</name>
    <dbReference type="NCBI Taxonomy" id="2484945"/>
    <lineage>
        <taxon>Bacteria</taxon>
        <taxon>Pseudomonadati</taxon>
        <taxon>Spirochaetota</taxon>
        <taxon>Spirochaetia</taxon>
        <taxon>Leptospirales</taxon>
        <taxon>Leptospiraceae</taxon>
        <taxon>Leptospira</taxon>
    </lineage>
</organism>
<accession>A0A4V6QM71</accession>
<dbReference type="PANTHER" id="PTHR22576">
    <property type="entry name" value="MUCOSA ASSOCIATED LYMPHOID TISSUE LYMPHOMA TRANSLOCATION PROTEIN 1/PARACASPASE"/>
    <property type="match status" value="1"/>
</dbReference>
<dbReference type="Proteomes" id="UP000297693">
    <property type="component" value="Unassembled WGS sequence"/>
</dbReference>
<comment type="caution">
    <text evidence="2">The sequence shown here is derived from an EMBL/GenBank/DDBJ whole genome shotgun (WGS) entry which is preliminary data.</text>
</comment>
<dbReference type="GO" id="GO:0004197">
    <property type="term" value="F:cysteine-type endopeptidase activity"/>
    <property type="evidence" value="ECO:0007669"/>
    <property type="project" value="InterPro"/>
</dbReference>
<name>A0A4V6QM71_9LEPT</name>
<dbReference type="PANTHER" id="PTHR22576:SF37">
    <property type="entry name" value="MUCOSA-ASSOCIATED LYMPHOID TISSUE LYMPHOMA TRANSLOCATION PROTEIN 1"/>
    <property type="match status" value="1"/>
</dbReference>
<dbReference type="AlphaFoldDB" id="A0A4V6QM71"/>
<reference evidence="2" key="1">
    <citation type="journal article" date="2019" name="PLoS Negl. Trop. Dis.">
        <title>Revisiting the worldwide diversity of Leptospira species in the environment.</title>
        <authorList>
            <person name="Vincent A.T."/>
            <person name="Schiettekatte O."/>
            <person name="Bourhy P."/>
            <person name="Veyrier F.J."/>
            <person name="Picardeau M."/>
        </authorList>
    </citation>
    <scope>NUCLEOTIDE SEQUENCE [LARGE SCALE GENOMIC DNA]</scope>
    <source>
        <strain evidence="2">201702476</strain>
    </source>
</reference>
<feature type="domain" description="Peptidase C14 caspase" evidence="1">
    <location>
        <begin position="46"/>
        <end position="273"/>
    </location>
</feature>
<dbReference type="InterPro" id="IPR011600">
    <property type="entry name" value="Pept_C14_caspase"/>
</dbReference>
<dbReference type="InterPro" id="IPR029030">
    <property type="entry name" value="Caspase-like_dom_sf"/>
</dbReference>
<dbReference type="GO" id="GO:0006508">
    <property type="term" value="P:proteolysis"/>
    <property type="evidence" value="ECO:0007669"/>
    <property type="project" value="InterPro"/>
</dbReference>
<dbReference type="OrthoDB" id="9812126at2"/>
<dbReference type="InterPro" id="IPR052039">
    <property type="entry name" value="Caspase-related_regulators"/>
</dbReference>
<keyword evidence="3" id="KW-1185">Reference proteome</keyword>
<proteinExistence type="predicted"/>
<gene>
    <name evidence="2" type="ORF">EHQ58_05335</name>
</gene>